<dbReference type="AlphaFoldDB" id="A0A5C7HA87"/>
<keyword evidence="4" id="KW-1185">Reference proteome</keyword>
<dbReference type="PANTHER" id="PTHR33985:SF15">
    <property type="entry name" value="FASCICLIN-LIKE ARABINOGALACTAN PROTEIN 19"/>
    <property type="match status" value="1"/>
</dbReference>
<feature type="region of interest" description="Disordered" evidence="1">
    <location>
        <begin position="242"/>
        <end position="262"/>
    </location>
</feature>
<evidence type="ECO:0000313" key="4">
    <source>
        <dbReference type="Proteomes" id="UP000323000"/>
    </source>
</evidence>
<protein>
    <recommendedName>
        <fullName evidence="5">FAS1 domain-containing protein</fullName>
    </recommendedName>
</protein>
<evidence type="ECO:0008006" key="5">
    <source>
        <dbReference type="Google" id="ProtNLM"/>
    </source>
</evidence>
<organism evidence="3 4">
    <name type="scientific">Acer yangbiense</name>
    <dbReference type="NCBI Taxonomy" id="1000413"/>
    <lineage>
        <taxon>Eukaryota</taxon>
        <taxon>Viridiplantae</taxon>
        <taxon>Streptophyta</taxon>
        <taxon>Embryophyta</taxon>
        <taxon>Tracheophyta</taxon>
        <taxon>Spermatophyta</taxon>
        <taxon>Magnoliopsida</taxon>
        <taxon>eudicotyledons</taxon>
        <taxon>Gunneridae</taxon>
        <taxon>Pentapetalae</taxon>
        <taxon>rosids</taxon>
        <taxon>malvids</taxon>
        <taxon>Sapindales</taxon>
        <taxon>Sapindaceae</taxon>
        <taxon>Hippocastanoideae</taxon>
        <taxon>Acereae</taxon>
        <taxon>Acer</taxon>
    </lineage>
</organism>
<evidence type="ECO:0000313" key="3">
    <source>
        <dbReference type="EMBL" id="TXG53868.1"/>
    </source>
</evidence>
<feature type="region of interest" description="Disordered" evidence="1">
    <location>
        <begin position="188"/>
        <end position="217"/>
    </location>
</feature>
<feature type="signal peptide" evidence="2">
    <location>
        <begin position="1"/>
        <end position="28"/>
    </location>
</feature>
<name>A0A5C7HA87_9ROSI</name>
<gene>
    <name evidence="3" type="ORF">EZV62_019124</name>
</gene>
<accession>A0A5C7HA87</accession>
<feature type="chain" id="PRO_5022688657" description="FAS1 domain-containing protein" evidence="2">
    <location>
        <begin position="29"/>
        <end position="344"/>
    </location>
</feature>
<feature type="compositionally biased region" description="Polar residues" evidence="1">
    <location>
        <begin position="245"/>
        <end position="262"/>
    </location>
</feature>
<dbReference type="EMBL" id="VAHF01000009">
    <property type="protein sequence ID" value="TXG53868.1"/>
    <property type="molecule type" value="Genomic_DNA"/>
</dbReference>
<dbReference type="InterPro" id="IPR036378">
    <property type="entry name" value="FAS1_dom_sf"/>
</dbReference>
<evidence type="ECO:0000256" key="2">
    <source>
        <dbReference type="SAM" id="SignalP"/>
    </source>
</evidence>
<dbReference type="OrthoDB" id="1937685at2759"/>
<sequence>MAAHNTSFKILSLLTLLILLSSAATVTAISTEDVDAVLLLLRAQGHALFANAISTSDLLFDILSLPSLTLLAPTDPTLFALDMTNTPPFYISTLRLHALPLRLSWSQLRLLSNGSLLPTLLYSRELLVLRRRQVNTFVVHGGGGGYRDGGSAVEVVMPGLYYSRDVAVHGLGGILTLRSKIDASANLSPPQVPSNNKNRTVFFPPVPRINTSSSRHSRNRNVFFPPIPRIPEILPINHTVRPRTNRSAPANNHTVSSPPSVNHTVVFPVNRTAVVSPSPGPAVVKNYLSSPIESPKSDDVLTWSSSRFVLSPDNSPSPAPTRAEESKSKKIGEVLVIGEICAVG</sequence>
<dbReference type="InterPro" id="IPR052806">
    <property type="entry name" value="Fasciclin-like_AGP"/>
</dbReference>
<feature type="compositionally biased region" description="Polar residues" evidence="1">
    <location>
        <begin position="188"/>
        <end position="199"/>
    </location>
</feature>
<proteinExistence type="predicted"/>
<keyword evidence="2" id="KW-0732">Signal</keyword>
<feature type="region of interest" description="Disordered" evidence="1">
    <location>
        <begin position="308"/>
        <end position="329"/>
    </location>
</feature>
<reference evidence="4" key="1">
    <citation type="journal article" date="2019" name="Gigascience">
        <title>De novo genome assembly of the endangered Acer yangbiense, a plant species with extremely small populations endemic to Yunnan Province, China.</title>
        <authorList>
            <person name="Yang J."/>
            <person name="Wariss H.M."/>
            <person name="Tao L."/>
            <person name="Zhang R."/>
            <person name="Yun Q."/>
            <person name="Hollingsworth P."/>
            <person name="Dao Z."/>
            <person name="Luo G."/>
            <person name="Guo H."/>
            <person name="Ma Y."/>
            <person name="Sun W."/>
        </authorList>
    </citation>
    <scope>NUCLEOTIDE SEQUENCE [LARGE SCALE GENOMIC DNA]</scope>
    <source>
        <strain evidence="4">cv. Malutang</strain>
    </source>
</reference>
<dbReference type="SUPFAM" id="SSF82153">
    <property type="entry name" value="FAS1 domain"/>
    <property type="match status" value="1"/>
</dbReference>
<evidence type="ECO:0000256" key="1">
    <source>
        <dbReference type="SAM" id="MobiDB-lite"/>
    </source>
</evidence>
<dbReference type="Proteomes" id="UP000323000">
    <property type="component" value="Chromosome 9"/>
</dbReference>
<comment type="caution">
    <text evidence="3">The sequence shown here is derived from an EMBL/GenBank/DDBJ whole genome shotgun (WGS) entry which is preliminary data.</text>
</comment>
<dbReference type="PANTHER" id="PTHR33985">
    <property type="entry name" value="OS02G0491300 PROTEIN-RELATED"/>
    <property type="match status" value="1"/>
</dbReference>